<dbReference type="PANTHER" id="PTHR23301">
    <property type="entry name" value="CHITIN BINDING PERITROPHIN-A"/>
    <property type="match status" value="1"/>
</dbReference>
<dbReference type="PROSITE" id="PS50940">
    <property type="entry name" value="CHIT_BIND_II"/>
    <property type="match status" value="1"/>
</dbReference>
<keyword evidence="2 6" id="KW-0732">Signal</keyword>
<keyword evidence="1" id="KW-0147">Chitin-binding</keyword>
<organism evidence="8 9">
    <name type="scientific">Artemia franciscana</name>
    <name type="common">Brine shrimp</name>
    <name type="synonym">Artemia sanfranciscana</name>
    <dbReference type="NCBI Taxonomy" id="6661"/>
    <lineage>
        <taxon>Eukaryota</taxon>
        <taxon>Metazoa</taxon>
        <taxon>Ecdysozoa</taxon>
        <taxon>Arthropoda</taxon>
        <taxon>Crustacea</taxon>
        <taxon>Branchiopoda</taxon>
        <taxon>Anostraca</taxon>
        <taxon>Artemiidae</taxon>
        <taxon>Artemia</taxon>
    </lineage>
</organism>
<dbReference type="PANTHER" id="PTHR23301:SF0">
    <property type="entry name" value="CHITIN-BINDING TYPE-2 DOMAIN-CONTAINING PROTEIN-RELATED"/>
    <property type="match status" value="1"/>
</dbReference>
<feature type="domain" description="Chitin-binding type-2" evidence="7">
    <location>
        <begin position="348"/>
        <end position="405"/>
    </location>
</feature>
<dbReference type="Gene3D" id="2.170.140.10">
    <property type="entry name" value="Chitin binding domain"/>
    <property type="match status" value="1"/>
</dbReference>
<dbReference type="GO" id="GO:0008061">
    <property type="term" value="F:chitin binding"/>
    <property type="evidence" value="ECO:0007669"/>
    <property type="project" value="UniProtKB-KW"/>
</dbReference>
<evidence type="ECO:0000256" key="4">
    <source>
        <dbReference type="ARBA" id="ARBA00023157"/>
    </source>
</evidence>
<evidence type="ECO:0000313" key="9">
    <source>
        <dbReference type="Proteomes" id="UP001187531"/>
    </source>
</evidence>
<evidence type="ECO:0000259" key="7">
    <source>
        <dbReference type="PROSITE" id="PS50940"/>
    </source>
</evidence>
<evidence type="ECO:0000256" key="1">
    <source>
        <dbReference type="ARBA" id="ARBA00022669"/>
    </source>
</evidence>
<evidence type="ECO:0000256" key="6">
    <source>
        <dbReference type="SAM" id="SignalP"/>
    </source>
</evidence>
<dbReference type="Gene3D" id="3.80.10.10">
    <property type="entry name" value="Ribonuclease Inhibitor"/>
    <property type="match status" value="1"/>
</dbReference>
<keyword evidence="9" id="KW-1185">Reference proteome</keyword>
<comment type="caution">
    <text evidence="8">The sequence shown here is derived from an EMBL/GenBank/DDBJ whole genome shotgun (WGS) entry which is preliminary data.</text>
</comment>
<dbReference type="InterPro" id="IPR036508">
    <property type="entry name" value="Chitin-bd_dom_sf"/>
</dbReference>
<evidence type="ECO:0000313" key="8">
    <source>
        <dbReference type="EMBL" id="KAK2726622.1"/>
    </source>
</evidence>
<name>A0AA88IS20_ARTSF</name>
<dbReference type="InterPro" id="IPR051940">
    <property type="entry name" value="Chitin_bind-dev_reg"/>
</dbReference>
<evidence type="ECO:0000256" key="5">
    <source>
        <dbReference type="ARBA" id="ARBA00023180"/>
    </source>
</evidence>
<dbReference type="SUPFAM" id="SSF52058">
    <property type="entry name" value="L domain-like"/>
    <property type="match status" value="1"/>
</dbReference>
<keyword evidence="5" id="KW-0325">Glycoprotein</keyword>
<feature type="chain" id="PRO_5041644646" description="Chitin-binding type-2 domain-containing protein" evidence="6">
    <location>
        <begin position="24"/>
        <end position="406"/>
    </location>
</feature>
<feature type="signal peptide" evidence="6">
    <location>
        <begin position="1"/>
        <end position="23"/>
    </location>
</feature>
<gene>
    <name evidence="8" type="ORF">QYM36_007455</name>
</gene>
<dbReference type="SUPFAM" id="SSF57625">
    <property type="entry name" value="Invertebrate chitin-binding proteins"/>
    <property type="match status" value="1"/>
</dbReference>
<dbReference type="InterPro" id="IPR002557">
    <property type="entry name" value="Chitin-bd_dom"/>
</dbReference>
<dbReference type="Pfam" id="PF01607">
    <property type="entry name" value="CBM_14"/>
    <property type="match status" value="1"/>
</dbReference>
<accession>A0AA88IS20</accession>
<sequence length="406" mass="45967">MSFGNYVACSVSVLLLIIPTCRSNVQCIFKESSRSSDLDHLTRSLNIVDAISSEEVTACIDQYKANISSLHIFSSFLTELKPNSLTGATQLNKLNITAQNLHTIHPQAIDCNVITHIYGLYELHIKSSKLVALNEDQFKSCYQLRDVSFDGGELEFLSLDFIPEGSEYMRRLQIRNMPNLKTVSPLKANITGSYLIENTGIEKLHPYMFAKNWVATQYITFRNNPRLKVVPSHLLSGGYPNVDISFEGVPLEEFEPFFIDDTKDMVRIYLGGHNIRHINKTVFEPIFKNWKNNASFIEWSTWGAPDLICDCSINWFASDDTLKQYIQAAECEGVGPLDMVTADHFFHCFDCPSPDGLFSDPSECRYFYQCSAGRPYLKKCPDGLVFDASKQICEWPFNVQGECGTK</sequence>
<keyword evidence="3" id="KW-0677">Repeat</keyword>
<keyword evidence="4" id="KW-1015">Disulfide bond</keyword>
<dbReference type="EMBL" id="JAVRJZ010000001">
    <property type="protein sequence ID" value="KAK2726622.1"/>
    <property type="molecule type" value="Genomic_DNA"/>
</dbReference>
<evidence type="ECO:0000256" key="2">
    <source>
        <dbReference type="ARBA" id="ARBA00022729"/>
    </source>
</evidence>
<dbReference type="AlphaFoldDB" id="A0AA88IS20"/>
<proteinExistence type="predicted"/>
<dbReference type="InterPro" id="IPR032675">
    <property type="entry name" value="LRR_dom_sf"/>
</dbReference>
<evidence type="ECO:0000256" key="3">
    <source>
        <dbReference type="ARBA" id="ARBA00022737"/>
    </source>
</evidence>
<dbReference type="GO" id="GO:0005576">
    <property type="term" value="C:extracellular region"/>
    <property type="evidence" value="ECO:0007669"/>
    <property type="project" value="InterPro"/>
</dbReference>
<dbReference type="Proteomes" id="UP001187531">
    <property type="component" value="Unassembled WGS sequence"/>
</dbReference>
<reference evidence="8" key="1">
    <citation type="submission" date="2023-07" db="EMBL/GenBank/DDBJ databases">
        <title>Chromosome-level genome assembly of Artemia franciscana.</title>
        <authorList>
            <person name="Jo E."/>
        </authorList>
    </citation>
    <scope>NUCLEOTIDE SEQUENCE</scope>
    <source>
        <tissue evidence="8">Whole body</tissue>
    </source>
</reference>
<protein>
    <recommendedName>
        <fullName evidence="7">Chitin-binding type-2 domain-containing protein</fullName>
    </recommendedName>
</protein>
<dbReference type="SMART" id="SM00494">
    <property type="entry name" value="ChtBD2"/>
    <property type="match status" value="1"/>
</dbReference>